<evidence type="ECO:0000313" key="3">
    <source>
        <dbReference type="EMBL" id="PPR03900.1"/>
    </source>
</evidence>
<comment type="caution">
    <text evidence="3">The sequence shown here is derived from an EMBL/GenBank/DDBJ whole genome shotgun (WGS) entry which is preliminary data.</text>
</comment>
<feature type="compositionally biased region" description="Low complexity" evidence="1">
    <location>
        <begin position="372"/>
        <end position="382"/>
    </location>
</feature>
<evidence type="ECO:0000256" key="2">
    <source>
        <dbReference type="SAM" id="Phobius"/>
    </source>
</evidence>
<feature type="compositionally biased region" description="Low complexity" evidence="1">
    <location>
        <begin position="285"/>
        <end position="342"/>
    </location>
</feature>
<evidence type="ECO:0000313" key="4">
    <source>
        <dbReference type="Proteomes" id="UP000284842"/>
    </source>
</evidence>
<keyword evidence="4" id="KW-1185">Reference proteome</keyword>
<reference evidence="3 4" key="1">
    <citation type="journal article" date="2018" name="Evol. Lett.">
        <title>Horizontal gene cluster transfer increased hallucinogenic mushroom diversity.</title>
        <authorList>
            <person name="Reynolds H.T."/>
            <person name="Vijayakumar V."/>
            <person name="Gluck-Thaler E."/>
            <person name="Korotkin H.B."/>
            <person name="Matheny P.B."/>
            <person name="Slot J.C."/>
        </authorList>
    </citation>
    <scope>NUCLEOTIDE SEQUENCE [LARGE SCALE GENOMIC DNA]</scope>
    <source>
        <strain evidence="3 4">2629</strain>
    </source>
</reference>
<feature type="region of interest" description="Disordered" evidence="1">
    <location>
        <begin position="259"/>
        <end position="402"/>
    </location>
</feature>
<keyword evidence="2" id="KW-1133">Transmembrane helix</keyword>
<dbReference type="Proteomes" id="UP000284842">
    <property type="component" value="Unassembled WGS sequence"/>
</dbReference>
<organism evidence="3 4">
    <name type="scientific">Panaeolus cyanescens</name>
    <dbReference type="NCBI Taxonomy" id="181874"/>
    <lineage>
        <taxon>Eukaryota</taxon>
        <taxon>Fungi</taxon>
        <taxon>Dikarya</taxon>
        <taxon>Basidiomycota</taxon>
        <taxon>Agaricomycotina</taxon>
        <taxon>Agaricomycetes</taxon>
        <taxon>Agaricomycetidae</taxon>
        <taxon>Agaricales</taxon>
        <taxon>Agaricineae</taxon>
        <taxon>Galeropsidaceae</taxon>
        <taxon>Panaeolus</taxon>
    </lineage>
</organism>
<dbReference type="OrthoDB" id="3981028at2759"/>
<name>A0A409YLJ0_9AGAR</name>
<dbReference type="STRING" id="181874.A0A409YLJ0"/>
<accession>A0A409YLJ0</accession>
<keyword evidence="2" id="KW-0472">Membrane</keyword>
<feature type="transmembrane region" description="Helical" evidence="2">
    <location>
        <begin position="425"/>
        <end position="442"/>
    </location>
</feature>
<gene>
    <name evidence="3" type="ORF">CVT24_008092</name>
</gene>
<keyword evidence="2" id="KW-0812">Transmembrane</keyword>
<dbReference type="EMBL" id="NHTK01001009">
    <property type="protein sequence ID" value="PPR03900.1"/>
    <property type="molecule type" value="Genomic_DNA"/>
</dbReference>
<evidence type="ECO:0000256" key="1">
    <source>
        <dbReference type="SAM" id="MobiDB-lite"/>
    </source>
</evidence>
<dbReference type="InParanoid" id="A0A409YLJ0"/>
<sequence>MPTATATVVKPSYSAQLPLKATISSNTPSPSSQPDIVESSTALTTLRTLYNRATRAFVLKDIALTHTLLQSGFALLKPPTSLPDAFGEHRRKWDILRITFESTVYTSPPASTESLPESLRDTLTEPSHALANAIYSRSLALFTPCEGNPHKAVLNAAYLPLQVLTTLVYCCLKLDAADVGRVIVEDWLARREPKYSLDSTQEPEGLGYDKVLELYTLHILPRLEQWDYAKEFLDYENELPAHRREALKSSLNTLYTQTMASRRPKTIPAASLTPSPASPRPYSPAPSSSSSSSSLSTTSTHTVVPSTPRGAAGRSGLSALSSLSKTSSPPTSSSSSETTTPRIAQATLAPNGNGTHHTAANGRDIRPHSKSRTASSASSGYSNLPRASLAHQATSRADITSRSGPLSSYALIKASLAPYLSRPRLITFLVLFVLVPLVSFVLKVRRRRAMALGSAGMAGAGAGVAAVATSSNAEIVRRRLQSANTAVEVGLLSRAWSEIVRAITDTVKMAGSGLV</sequence>
<feature type="compositionally biased region" description="Polar residues" evidence="1">
    <location>
        <begin position="391"/>
        <end position="402"/>
    </location>
</feature>
<dbReference type="AlphaFoldDB" id="A0A409YLJ0"/>
<feature type="compositionally biased region" description="Polar residues" evidence="1">
    <location>
        <begin position="348"/>
        <end position="358"/>
    </location>
</feature>
<proteinExistence type="predicted"/>
<protein>
    <submittedName>
        <fullName evidence="3">Uncharacterized protein</fullName>
    </submittedName>
</protein>